<evidence type="ECO:0000259" key="2">
    <source>
        <dbReference type="SMART" id="SM00198"/>
    </source>
</evidence>
<name>A0A0B1T5I6_OESDE</name>
<evidence type="ECO:0000313" key="4">
    <source>
        <dbReference type="Proteomes" id="UP000053660"/>
    </source>
</evidence>
<keyword evidence="1" id="KW-0732">Signal</keyword>
<sequence>MISPLLLVALLAISTANAGCPNNGAMTDKARDAVLKLHNMFRSSLARGLEKDKLGAPVPKAAHMLKMVYDCDIENSAVKHAQQCIFEHSQTPDVGENLYATSALDVDVTEAVKNAAQSWWSELKLYGYGSENTLTEEIFYRPDSTGHYTQMAWDTTYKLGCAVQYCNDMTMVVCQNGPA</sequence>
<dbReference type="GO" id="GO:0005576">
    <property type="term" value="C:extracellular region"/>
    <property type="evidence" value="ECO:0007669"/>
    <property type="project" value="InterPro"/>
</dbReference>
<protein>
    <submittedName>
        <fullName evidence="3">SCP-like protein</fullName>
    </submittedName>
</protein>
<dbReference type="CDD" id="cd05380">
    <property type="entry name" value="CAP_euk"/>
    <property type="match status" value="1"/>
</dbReference>
<accession>A0A0B1T5I6</accession>
<dbReference type="InterPro" id="IPR018244">
    <property type="entry name" value="Allrgn_V5/Tpx1_CS"/>
</dbReference>
<dbReference type="InterPro" id="IPR002413">
    <property type="entry name" value="V5_allergen-like"/>
</dbReference>
<feature type="chain" id="PRO_5002062180" evidence="1">
    <location>
        <begin position="19"/>
        <end position="179"/>
    </location>
</feature>
<dbReference type="InterPro" id="IPR035940">
    <property type="entry name" value="CAP_sf"/>
</dbReference>
<dbReference type="AlphaFoldDB" id="A0A0B1T5I6"/>
<gene>
    <name evidence="3" type="ORF">OESDEN_09095</name>
</gene>
<feature type="signal peptide" evidence="1">
    <location>
        <begin position="1"/>
        <end position="18"/>
    </location>
</feature>
<feature type="domain" description="SCP" evidence="2">
    <location>
        <begin position="29"/>
        <end position="179"/>
    </location>
</feature>
<dbReference type="SUPFAM" id="SSF55797">
    <property type="entry name" value="PR-1-like"/>
    <property type="match status" value="1"/>
</dbReference>
<dbReference type="InterPro" id="IPR014044">
    <property type="entry name" value="CAP_dom"/>
</dbReference>
<dbReference type="Gene3D" id="3.40.33.10">
    <property type="entry name" value="CAP"/>
    <property type="match status" value="1"/>
</dbReference>
<dbReference type="EMBL" id="KN552382">
    <property type="protein sequence ID" value="KHJ91047.1"/>
    <property type="molecule type" value="Genomic_DNA"/>
</dbReference>
<dbReference type="SMART" id="SM00198">
    <property type="entry name" value="SCP"/>
    <property type="match status" value="1"/>
</dbReference>
<dbReference type="PRINTS" id="PR00837">
    <property type="entry name" value="V5TPXLIKE"/>
</dbReference>
<evidence type="ECO:0000313" key="3">
    <source>
        <dbReference type="EMBL" id="KHJ91047.1"/>
    </source>
</evidence>
<organism evidence="3 4">
    <name type="scientific">Oesophagostomum dentatum</name>
    <name type="common">Nodular worm</name>
    <dbReference type="NCBI Taxonomy" id="61180"/>
    <lineage>
        <taxon>Eukaryota</taxon>
        <taxon>Metazoa</taxon>
        <taxon>Ecdysozoa</taxon>
        <taxon>Nematoda</taxon>
        <taxon>Chromadorea</taxon>
        <taxon>Rhabditida</taxon>
        <taxon>Rhabditina</taxon>
        <taxon>Rhabditomorpha</taxon>
        <taxon>Strongyloidea</taxon>
        <taxon>Strongylidae</taxon>
        <taxon>Oesophagostomum</taxon>
    </lineage>
</organism>
<evidence type="ECO:0000256" key="1">
    <source>
        <dbReference type="SAM" id="SignalP"/>
    </source>
</evidence>
<dbReference type="PANTHER" id="PTHR10334">
    <property type="entry name" value="CYSTEINE-RICH SECRETORY PROTEIN-RELATED"/>
    <property type="match status" value="1"/>
</dbReference>
<dbReference type="PROSITE" id="PS01009">
    <property type="entry name" value="CRISP_1"/>
    <property type="match status" value="1"/>
</dbReference>
<proteinExistence type="predicted"/>
<dbReference type="Pfam" id="PF00188">
    <property type="entry name" value="CAP"/>
    <property type="match status" value="1"/>
</dbReference>
<dbReference type="OrthoDB" id="5874910at2759"/>
<reference evidence="3 4" key="1">
    <citation type="submission" date="2014-03" db="EMBL/GenBank/DDBJ databases">
        <title>Draft genome of the hookworm Oesophagostomum dentatum.</title>
        <authorList>
            <person name="Mitreva M."/>
        </authorList>
    </citation>
    <scope>NUCLEOTIDE SEQUENCE [LARGE SCALE GENOMIC DNA]</scope>
    <source>
        <strain evidence="3 4">OD-Hann</strain>
    </source>
</reference>
<dbReference type="InterPro" id="IPR001283">
    <property type="entry name" value="CRISP-related"/>
</dbReference>
<dbReference type="Proteomes" id="UP000053660">
    <property type="component" value="Unassembled WGS sequence"/>
</dbReference>
<keyword evidence="4" id="KW-1185">Reference proteome</keyword>
<dbReference type="PRINTS" id="PR00838">
    <property type="entry name" value="V5ALLERGEN"/>
</dbReference>